<accession>A0ABW7SW46</accession>
<sequence length="1104" mass="117845">MLDAEALRSVGLPADAVDDTGTLLPQLAQRAIRAAIGGTVRADVDSLPSYIDLWDRILCSTPQSGSGWANAVASFGAAMQARFDRTGVPDELAVAVEAHRVALGATSADRAGRATCWLNLGRALHTRFGLSALGSDLDEAIQATESAIAAAERGGPVRTIALQNLNTMSRERYENTGDIADLDRAVNVGFSALNAVSPGHPDRAAHLQNLGISLRTRYAHTGAARDLDAAVEAFGEAVGLAGEAAELGAYLSSHGAALLARFNRAGRMTDLDTAVELSRRATATASLDNPDQAVYFLNLCAALLTRFRSTGSVDDLDESVAAAAQGVAATGLGHPSYANTLWNFGSCLSARFDFLQDPEDIDLAVGIHREAMAATPEGHPDRASRLSVFGTSLHAQAKKDNRPDALHEVVDIFRQAVAATPINHPERVGRLDRLGSALASRFEHTGAAPDLDEATAVLREAVATAPVDHPDRTRWLANLGLALWRRYRHHGHQEDLDNAAKASAEATRVPSAPPIERIKAARIAAIVAEQNNDPADAADLLEAAVRSLPELVPRRLPRPDQQARLAAVAGLANRAAAAALASPATPASHRAVRAMTLLEAGRAVLLSQSLETRGNLTGLRASRPDLATRFAELTDRLNQHTAQRVHTDPVAGRTKSISERFVIMSEVAGRPDSARANDAADRIRLAEELAGAIRRIREVDGFASFGLPPDAGELLAEAAHGPLVAFTVTADHGNALIVTNDRIECVELPGLTTEVLAERVSAFHRALRRATRSPSTRDLRPFESTIDGQADLRAVLEWLWDSVTGPVLDHLGLRRTPSENARRWPRIWWIPCGQLALLPLHAAGHHADPATPTRRAVIDRVMSSYTSTVGALRHARRSPATARPPQRSLVVAMPTTPGLHNDGQLPHVRVEVDVVASLLPDPLVLSTPPDPADAVPGSALPTALPTARRVLDELPSSAIAHFACHGTHHPTEPAAGTLLLYDHAEAPLTVAHLAPVAFDHAQLAYLSACETALNKVERFLDEAIHLASAFQLAGFPHVIGTLWAVDDEFAAVIASRFYRGLHDEHTATVTVGDAARVLHEVVRALRDDFPDTPSLWAAHLHFGP</sequence>
<protein>
    <submittedName>
        <fullName evidence="2">CHAT domain-containing protein</fullName>
    </submittedName>
</protein>
<keyword evidence="3" id="KW-1185">Reference proteome</keyword>
<organism evidence="2 3">
    <name type="scientific">Micromonospora rubida</name>
    <dbReference type="NCBI Taxonomy" id="2697657"/>
    <lineage>
        <taxon>Bacteria</taxon>
        <taxon>Bacillati</taxon>
        <taxon>Actinomycetota</taxon>
        <taxon>Actinomycetes</taxon>
        <taxon>Micromonosporales</taxon>
        <taxon>Micromonosporaceae</taxon>
        <taxon>Micromonospora</taxon>
    </lineage>
</organism>
<dbReference type="Gene3D" id="1.25.40.10">
    <property type="entry name" value="Tetratricopeptide repeat domain"/>
    <property type="match status" value="2"/>
</dbReference>
<dbReference type="PANTHER" id="PTHR19959">
    <property type="entry name" value="KINESIN LIGHT CHAIN"/>
    <property type="match status" value="1"/>
</dbReference>
<feature type="domain" description="CHAT" evidence="1">
    <location>
        <begin position="794"/>
        <end position="1103"/>
    </location>
</feature>
<dbReference type="InterPro" id="IPR024983">
    <property type="entry name" value="CHAT_dom"/>
</dbReference>
<evidence type="ECO:0000313" key="2">
    <source>
        <dbReference type="EMBL" id="MFI0796681.1"/>
    </source>
</evidence>
<dbReference type="EMBL" id="JBIRPU010000031">
    <property type="protein sequence ID" value="MFI0796681.1"/>
    <property type="molecule type" value="Genomic_DNA"/>
</dbReference>
<dbReference type="RefSeq" id="WP_396685044.1">
    <property type="nucleotide sequence ID" value="NZ_JBIRPU010000031.1"/>
</dbReference>
<comment type="caution">
    <text evidence="2">The sequence shown here is derived from an EMBL/GenBank/DDBJ whole genome shotgun (WGS) entry which is preliminary data.</text>
</comment>
<dbReference type="InterPro" id="IPR011990">
    <property type="entry name" value="TPR-like_helical_dom_sf"/>
</dbReference>
<evidence type="ECO:0000259" key="1">
    <source>
        <dbReference type="Pfam" id="PF12770"/>
    </source>
</evidence>
<dbReference type="Pfam" id="PF12770">
    <property type="entry name" value="CHAT"/>
    <property type="match status" value="1"/>
</dbReference>
<gene>
    <name evidence="2" type="ORF">ACH4OY_28935</name>
</gene>
<dbReference type="PANTHER" id="PTHR19959:SF119">
    <property type="entry name" value="FUNGAL LIPASE-LIKE DOMAIN-CONTAINING PROTEIN"/>
    <property type="match status" value="1"/>
</dbReference>
<reference evidence="2 3" key="1">
    <citation type="submission" date="2024-10" db="EMBL/GenBank/DDBJ databases">
        <title>The Natural Products Discovery Center: Release of the First 8490 Sequenced Strains for Exploring Actinobacteria Biosynthetic Diversity.</title>
        <authorList>
            <person name="Kalkreuter E."/>
            <person name="Kautsar S.A."/>
            <person name="Yang D."/>
            <person name="Bader C.D."/>
            <person name="Teijaro C.N."/>
            <person name="Fluegel L."/>
            <person name="Davis C.M."/>
            <person name="Simpson J.R."/>
            <person name="Lauterbach L."/>
            <person name="Steele A.D."/>
            <person name="Gui C."/>
            <person name="Meng S."/>
            <person name="Li G."/>
            <person name="Viehrig K."/>
            <person name="Ye F."/>
            <person name="Su P."/>
            <person name="Kiefer A.F."/>
            <person name="Nichols A."/>
            <person name="Cepeda A.J."/>
            <person name="Yan W."/>
            <person name="Fan B."/>
            <person name="Jiang Y."/>
            <person name="Adhikari A."/>
            <person name="Zheng C.-J."/>
            <person name="Schuster L."/>
            <person name="Cowan T.M."/>
            <person name="Smanski M.J."/>
            <person name="Chevrette M.G."/>
            <person name="De Carvalho L.P.S."/>
            <person name="Shen B."/>
        </authorList>
    </citation>
    <scope>NUCLEOTIDE SEQUENCE [LARGE SCALE GENOMIC DNA]</scope>
    <source>
        <strain evidence="2 3">NPDC021253</strain>
    </source>
</reference>
<name>A0ABW7SW46_9ACTN</name>
<proteinExistence type="predicted"/>
<evidence type="ECO:0000313" key="3">
    <source>
        <dbReference type="Proteomes" id="UP001611075"/>
    </source>
</evidence>
<dbReference type="Proteomes" id="UP001611075">
    <property type="component" value="Unassembled WGS sequence"/>
</dbReference>